<reference evidence="3 4" key="1">
    <citation type="submission" date="2020-02" db="EMBL/GenBank/DDBJ databases">
        <title>complete genome sequence of Rhodobacteraceae bacterium.</title>
        <authorList>
            <person name="Park J."/>
            <person name="Kim Y.-S."/>
            <person name="Kim K.-H."/>
        </authorList>
    </citation>
    <scope>NUCLEOTIDE SEQUENCE [LARGE SCALE GENOMIC DNA]</scope>
    <source>
        <strain evidence="3 4">RR4-56</strain>
    </source>
</reference>
<keyword evidence="1" id="KW-0472">Membrane</keyword>
<evidence type="ECO:0000256" key="2">
    <source>
        <dbReference type="SAM" id="SignalP"/>
    </source>
</evidence>
<feature type="chain" id="PRO_5029694077" description="PEP-CTERM protein-sorting domain-containing protein" evidence="2">
    <location>
        <begin position="21"/>
        <end position="317"/>
    </location>
</feature>
<keyword evidence="1" id="KW-0812">Transmembrane</keyword>
<feature type="signal peptide" evidence="2">
    <location>
        <begin position="1"/>
        <end position="20"/>
    </location>
</feature>
<sequence>MRIYLAAAAIAACSSSSVLAASLTPGEIVAGFAPGGNIGVAQTILTDTRFTFDPFSRDMDTNAAYDDAAVPETGFSGAHGAEYAGYANLGTGELGLSLGLSPAGRTGGDFTSVGRAAFYDIVRFSDDATLDLAMAFDGSIANSDATSADALASLTVNIFDVTGMSQIFFESDGDLILTSEVYGEGRVIGVNSLAFQVASDESRRFPEVDGLIDSSGTPNTFAMEEAFSASVLEGRDYLVLLSMNAVVNSNEGFAFDMLNTGSLAFTDLGGASYTSNSGVFLSEQPPVSTVPVPPALAHLAVALFGLGVAARRRRRRS</sequence>
<gene>
    <name evidence="3" type="ORF">G5B40_02900</name>
</gene>
<name>A0A7L5BW69_9RHOB</name>
<proteinExistence type="predicted"/>
<organism evidence="3 4">
    <name type="scientific">Pikeienuella piscinae</name>
    <dbReference type="NCBI Taxonomy" id="2748098"/>
    <lineage>
        <taxon>Bacteria</taxon>
        <taxon>Pseudomonadati</taxon>
        <taxon>Pseudomonadota</taxon>
        <taxon>Alphaproteobacteria</taxon>
        <taxon>Rhodobacterales</taxon>
        <taxon>Paracoccaceae</taxon>
        <taxon>Pikeienuella</taxon>
    </lineage>
</organism>
<dbReference type="Proteomes" id="UP000503336">
    <property type="component" value="Chromosome"/>
</dbReference>
<feature type="transmembrane region" description="Helical" evidence="1">
    <location>
        <begin position="292"/>
        <end position="310"/>
    </location>
</feature>
<protein>
    <recommendedName>
        <fullName evidence="5">PEP-CTERM protein-sorting domain-containing protein</fullName>
    </recommendedName>
</protein>
<accession>A0A7L5BW69</accession>
<dbReference type="AlphaFoldDB" id="A0A7L5BW69"/>
<keyword evidence="2" id="KW-0732">Signal</keyword>
<evidence type="ECO:0008006" key="5">
    <source>
        <dbReference type="Google" id="ProtNLM"/>
    </source>
</evidence>
<dbReference type="EMBL" id="CP049056">
    <property type="protein sequence ID" value="QIE54476.1"/>
    <property type="molecule type" value="Genomic_DNA"/>
</dbReference>
<evidence type="ECO:0000313" key="3">
    <source>
        <dbReference type="EMBL" id="QIE54476.1"/>
    </source>
</evidence>
<dbReference type="KEGG" id="hdh:G5B40_02900"/>
<evidence type="ECO:0000256" key="1">
    <source>
        <dbReference type="SAM" id="Phobius"/>
    </source>
</evidence>
<keyword evidence="4" id="KW-1185">Reference proteome</keyword>
<keyword evidence="1" id="KW-1133">Transmembrane helix</keyword>
<evidence type="ECO:0000313" key="4">
    <source>
        <dbReference type="Proteomes" id="UP000503336"/>
    </source>
</evidence>
<dbReference type="RefSeq" id="WP_165094758.1">
    <property type="nucleotide sequence ID" value="NZ_CP049056.1"/>
</dbReference>